<dbReference type="EMBL" id="BKCJ010009752">
    <property type="protein sequence ID" value="GEU88447.1"/>
    <property type="molecule type" value="Genomic_DNA"/>
</dbReference>
<gene>
    <name evidence="1" type="ORF">Tci_060425</name>
</gene>
<sequence length="189" mass="20374">MDELEPQHAYDFFMPGPLPGYADNPNNTNRWIETDVPLLGDMGEPLGAKVDGPLVNPVIDELVELIVEVEEQMVALVMDMEEDLAILFGVKDDSSDDEFEVPEGYEEVGGSSTAAGEGHSLTLLAPGVLVPLSVIEDLCTRMGNLEYSHGLLVKKMITVSNTKVADGIAIGEIGPRVSTVEVQMQVMTS</sequence>
<protein>
    <submittedName>
        <fullName evidence="1">Uncharacterized protein</fullName>
    </submittedName>
</protein>
<dbReference type="AlphaFoldDB" id="A0A6L2NS69"/>
<accession>A0A6L2NS69</accession>
<proteinExistence type="predicted"/>
<reference evidence="1" key="1">
    <citation type="journal article" date="2019" name="Sci. Rep.">
        <title>Draft genome of Tanacetum cinerariifolium, the natural source of mosquito coil.</title>
        <authorList>
            <person name="Yamashiro T."/>
            <person name="Shiraishi A."/>
            <person name="Satake H."/>
            <person name="Nakayama K."/>
        </authorList>
    </citation>
    <scope>NUCLEOTIDE SEQUENCE</scope>
</reference>
<name>A0A6L2NS69_TANCI</name>
<evidence type="ECO:0000313" key="1">
    <source>
        <dbReference type="EMBL" id="GEU88447.1"/>
    </source>
</evidence>
<comment type="caution">
    <text evidence="1">The sequence shown here is derived from an EMBL/GenBank/DDBJ whole genome shotgun (WGS) entry which is preliminary data.</text>
</comment>
<organism evidence="1">
    <name type="scientific">Tanacetum cinerariifolium</name>
    <name type="common">Dalmatian daisy</name>
    <name type="synonym">Chrysanthemum cinerariifolium</name>
    <dbReference type="NCBI Taxonomy" id="118510"/>
    <lineage>
        <taxon>Eukaryota</taxon>
        <taxon>Viridiplantae</taxon>
        <taxon>Streptophyta</taxon>
        <taxon>Embryophyta</taxon>
        <taxon>Tracheophyta</taxon>
        <taxon>Spermatophyta</taxon>
        <taxon>Magnoliopsida</taxon>
        <taxon>eudicotyledons</taxon>
        <taxon>Gunneridae</taxon>
        <taxon>Pentapetalae</taxon>
        <taxon>asterids</taxon>
        <taxon>campanulids</taxon>
        <taxon>Asterales</taxon>
        <taxon>Asteraceae</taxon>
        <taxon>Asteroideae</taxon>
        <taxon>Anthemideae</taxon>
        <taxon>Anthemidinae</taxon>
        <taxon>Tanacetum</taxon>
    </lineage>
</organism>